<dbReference type="SUPFAM" id="SSF51445">
    <property type="entry name" value="(Trans)glycosidases"/>
    <property type="match status" value="1"/>
</dbReference>
<keyword evidence="8" id="KW-1185">Reference proteome</keyword>
<gene>
    <name evidence="7" type="ORF">LSAA_7668</name>
</gene>
<evidence type="ECO:0000259" key="6">
    <source>
        <dbReference type="Pfam" id="PF21365"/>
    </source>
</evidence>
<keyword evidence="3 4" id="KW-0326">Glycosidase</keyword>
<evidence type="ECO:0000256" key="2">
    <source>
        <dbReference type="ARBA" id="ARBA00022801"/>
    </source>
</evidence>
<dbReference type="GO" id="GO:0004558">
    <property type="term" value="F:alpha-1,4-glucosidase activity"/>
    <property type="evidence" value="ECO:0007669"/>
    <property type="project" value="TreeGrafter"/>
</dbReference>
<organism evidence="7 8">
    <name type="scientific">Lepeophtheirus salmonis</name>
    <name type="common">Salmon louse</name>
    <name type="synonym">Caligus salmonis</name>
    <dbReference type="NCBI Taxonomy" id="72036"/>
    <lineage>
        <taxon>Eukaryota</taxon>
        <taxon>Metazoa</taxon>
        <taxon>Ecdysozoa</taxon>
        <taxon>Arthropoda</taxon>
        <taxon>Crustacea</taxon>
        <taxon>Multicrustacea</taxon>
        <taxon>Hexanauplia</taxon>
        <taxon>Copepoda</taxon>
        <taxon>Siphonostomatoida</taxon>
        <taxon>Caligidae</taxon>
        <taxon>Lepeophtheirus</taxon>
    </lineage>
</organism>
<dbReference type="Proteomes" id="UP000675881">
    <property type="component" value="Chromosome 3"/>
</dbReference>
<evidence type="ECO:0000256" key="1">
    <source>
        <dbReference type="ARBA" id="ARBA00007806"/>
    </source>
</evidence>
<evidence type="ECO:0000259" key="5">
    <source>
        <dbReference type="Pfam" id="PF01055"/>
    </source>
</evidence>
<evidence type="ECO:0000256" key="4">
    <source>
        <dbReference type="RuleBase" id="RU361185"/>
    </source>
</evidence>
<comment type="similarity">
    <text evidence="1 4">Belongs to the glycosyl hydrolase 31 family.</text>
</comment>
<dbReference type="Gene3D" id="2.60.40.1180">
    <property type="entry name" value="Golgi alpha-mannosidase II"/>
    <property type="match status" value="1"/>
</dbReference>
<dbReference type="InterPro" id="IPR048395">
    <property type="entry name" value="Glyco_hydro_31_C"/>
</dbReference>
<dbReference type="SUPFAM" id="SSF51011">
    <property type="entry name" value="Glycosyl hydrolase domain"/>
    <property type="match status" value="1"/>
</dbReference>
<accession>A0A7R8CRY2</accession>
<dbReference type="GO" id="GO:0005975">
    <property type="term" value="P:carbohydrate metabolic process"/>
    <property type="evidence" value="ECO:0007669"/>
    <property type="project" value="InterPro"/>
</dbReference>
<feature type="domain" description="Glycoside hydrolase family 31 TIM barrel" evidence="5">
    <location>
        <begin position="94"/>
        <end position="329"/>
    </location>
</feature>
<evidence type="ECO:0000313" key="8">
    <source>
        <dbReference type="Proteomes" id="UP000675881"/>
    </source>
</evidence>
<dbReference type="EMBL" id="HG994582">
    <property type="protein sequence ID" value="CAF2907852.1"/>
    <property type="molecule type" value="Genomic_DNA"/>
</dbReference>
<dbReference type="PANTHER" id="PTHR22762:SF133">
    <property type="entry name" value="P-TYPE DOMAIN-CONTAINING PROTEIN"/>
    <property type="match status" value="1"/>
</dbReference>
<dbReference type="AlphaFoldDB" id="A0A7R8CRY2"/>
<proteinExistence type="inferred from homology"/>
<dbReference type="Gene3D" id="3.20.20.80">
    <property type="entry name" value="Glycosidases"/>
    <property type="match status" value="1"/>
</dbReference>
<dbReference type="InterPro" id="IPR030458">
    <property type="entry name" value="Glyco_hydro_31_AS"/>
</dbReference>
<keyword evidence="2 4" id="KW-0378">Hydrolase</keyword>
<dbReference type="InterPro" id="IPR013780">
    <property type="entry name" value="Glyco_hydro_b"/>
</dbReference>
<sequence>MGYYYFISLVFLSSYARLGASDYPVDCIPDSYKHGNQIREICGLRNCIYSPNAPSGPIALFLKTMDTQSRANFPGLLVDITSLLTGHWAIIYVALGYTNTESIKAAYDRTIAFKIPLDAQWADIDYMYQFLDFTFDPVNFKGLPDFVDYLHEEGKHFVPIMDPAIDFESKESDGTYKAYALGESMDVWVKRSNGLPMENTSIWWEKCVKDFHQKIKIDGLWIDMNEPSNFVDGDIEEGCPKNQLNEPPYIPRNLQGLKLASKTICPDHTHSLNGELIPHYNLHSLYGLSEARSTIRAVRKVTKTRGFVLSRSTYLSSGRYSAKWLGGQYKFVETFTRVQISVDSTGILLQNFAPDGIKLNKIQEYSVINLHILYVWLSSSTVVRAMWNVFPKDNTSRNIDQQFMWGNGLLIAPVVNEGATQKDVYLPKGSRWYDISYYLQQGLITEVPQKFIGKYISDICSTQHCFFFFIRGGFIFPLQKDDMDTTKSRLNDFMLEKDKVLRDALSSPYLIRQARLVL</sequence>
<dbReference type="PROSITE" id="PS00129">
    <property type="entry name" value="GLYCOSYL_HYDROL_F31_1"/>
    <property type="match status" value="1"/>
</dbReference>
<name>A0A7R8CRY2_LEPSM</name>
<evidence type="ECO:0000256" key="3">
    <source>
        <dbReference type="ARBA" id="ARBA00023295"/>
    </source>
</evidence>
<dbReference type="InterPro" id="IPR000322">
    <property type="entry name" value="Glyco_hydro_31_TIM"/>
</dbReference>
<dbReference type="OrthoDB" id="1334205at2759"/>
<reference evidence="7" key="1">
    <citation type="submission" date="2021-02" db="EMBL/GenBank/DDBJ databases">
        <authorList>
            <person name="Bekaert M."/>
        </authorList>
    </citation>
    <scope>NUCLEOTIDE SEQUENCE</scope>
    <source>
        <strain evidence="7">IoA-00</strain>
    </source>
</reference>
<dbReference type="Pfam" id="PF21365">
    <property type="entry name" value="Glyco_hydro_31_3rd"/>
    <property type="match status" value="1"/>
</dbReference>
<dbReference type="Pfam" id="PF01055">
    <property type="entry name" value="Glyco_hydro_31_2nd"/>
    <property type="match status" value="1"/>
</dbReference>
<feature type="domain" description="Glycosyl hydrolase family 31 C-terminal" evidence="6">
    <location>
        <begin position="380"/>
        <end position="474"/>
    </location>
</feature>
<dbReference type="PANTHER" id="PTHR22762">
    <property type="entry name" value="ALPHA-GLUCOSIDASE"/>
    <property type="match status" value="1"/>
</dbReference>
<protein>
    <submittedName>
        <fullName evidence="7">Alpha-glucosidase</fullName>
    </submittedName>
</protein>
<dbReference type="InterPro" id="IPR017853">
    <property type="entry name" value="GH"/>
</dbReference>
<evidence type="ECO:0000313" key="7">
    <source>
        <dbReference type="EMBL" id="CAF2907852.1"/>
    </source>
</evidence>